<dbReference type="CAZy" id="GH71">
    <property type="family name" value="Glycoside Hydrolase Family 71"/>
</dbReference>
<evidence type="ECO:0000313" key="2">
    <source>
        <dbReference type="EMBL" id="CAP91182.1"/>
    </source>
</evidence>
<sequence length="682" mass="73506">MPMIKLRRSAARSSDHLEIKRGYLKKAEDLTRGELRELTTHDEYTVYFGCHYFTIHDSPCTVYGESWHTPCQKTVDRPTGLCTLYGKYALNFLIGIVSNRNSTSDYDDDMKRAKSLGIDAFALNIGTDPYTDQQLQLAYDSAADNDMKVFLSLDFNWWHIEQAAEVGQKVAQYASKPAQLLVDDKVFVSSFAGDGMNVAEMRVAVGKSVFFAPNFHPSTGIDITPVDGLLNWMAWPNNGNNKASTAEHSISVADGDKEYVDALGGKAYIAPVSPWFFTHFGPEVSYSKNWNFPSDLLWFNRWNEILELKPRFIEIVTWNDYGESHYIGPLSSPHTDDGASKWVNDMPHEGWLDISKPYIAAFKAGQSSPDSHISSDELVYWYRPAPRGVNCDSTDTCMVPANNDSGNYFMGRPDGWESMADSVFIVSLLTAPATVQVNSGGTVHNYEAPAGASAKEVPMGVGAQSFEVNRDGETILSGTSLKEVIDGCVCGLYNFNAYVGTLPPGSNDVLQPEGLSAFTQGLRVQTCQPTPSLGTVPPPAPSLSKSTILPSSPPGVTKAPEPCSAILSTVVTVTVTEAMAPPNSPPTRTCGGGGGEGGGGRNRACIAGTGANNYSGLCSFCCSYGYCPSGPCTCTNYGTPIPLPPSTGARGAPLIGEDDSYLGLCSFACDHGYCPPTACRIA</sequence>
<protein>
    <submittedName>
        <fullName evidence="2">Pc13g01130 protein</fullName>
    </submittedName>
</protein>
<accession>B6H1M1</accession>
<feature type="region of interest" description="Disordered" evidence="1">
    <location>
        <begin position="532"/>
        <end position="559"/>
    </location>
</feature>
<keyword evidence="3" id="KW-1185">Reference proteome</keyword>
<dbReference type="Gene3D" id="3.20.20.80">
    <property type="entry name" value="Glycosidases"/>
    <property type="match status" value="1"/>
</dbReference>
<dbReference type="GO" id="GO:0051118">
    <property type="term" value="F:glucan endo-1,3-alpha-glucosidase activity"/>
    <property type="evidence" value="ECO:0007669"/>
    <property type="project" value="InterPro"/>
</dbReference>
<dbReference type="InterPro" id="IPR005197">
    <property type="entry name" value="Glyco_hydro_71"/>
</dbReference>
<dbReference type="HOGENOM" id="CLU_019141_0_1_1"/>
<dbReference type="OrthoDB" id="3257981at2759"/>
<dbReference type="CAZy" id="CBM24">
    <property type="family name" value="Carbohydrate-Binding Module Family 24"/>
</dbReference>
<dbReference type="eggNOG" id="ENOG502QVB5">
    <property type="taxonomic scope" value="Eukaryota"/>
</dbReference>
<proteinExistence type="predicted"/>
<name>B6H1M1_PENRW</name>
<dbReference type="EMBL" id="AM920428">
    <property type="protein sequence ID" value="CAP91182.1"/>
    <property type="molecule type" value="Genomic_DNA"/>
</dbReference>
<dbReference type="OMA" id="HPGVGDF"/>
<dbReference type="BioCyc" id="PCHR:PC13G01130-MONOMER"/>
<evidence type="ECO:0000313" key="3">
    <source>
        <dbReference type="Proteomes" id="UP000000724"/>
    </source>
</evidence>
<dbReference type="AlphaFoldDB" id="B6H1M1"/>
<gene>
    <name evidence="2" type="ORF">Pc13g01130</name>
    <name evidence="2" type="ORF">PCH_Pc13g01130</name>
</gene>
<dbReference type="Pfam" id="PF03659">
    <property type="entry name" value="Glyco_hydro_71"/>
    <property type="match status" value="1"/>
</dbReference>
<dbReference type="VEuPathDB" id="FungiDB:PCH_Pc13g01130"/>
<organism evidence="2 3">
    <name type="scientific">Penicillium rubens (strain ATCC 28089 / DSM 1075 / NRRL 1951 / Wisconsin 54-1255)</name>
    <name type="common">Penicillium chrysogenum</name>
    <dbReference type="NCBI Taxonomy" id="500485"/>
    <lineage>
        <taxon>Eukaryota</taxon>
        <taxon>Fungi</taxon>
        <taxon>Dikarya</taxon>
        <taxon>Ascomycota</taxon>
        <taxon>Pezizomycotina</taxon>
        <taxon>Eurotiomycetes</taxon>
        <taxon>Eurotiomycetidae</taxon>
        <taxon>Eurotiales</taxon>
        <taxon>Aspergillaceae</taxon>
        <taxon>Penicillium</taxon>
        <taxon>Penicillium chrysogenum species complex</taxon>
    </lineage>
</organism>
<dbReference type="CDD" id="cd11577">
    <property type="entry name" value="GH71"/>
    <property type="match status" value="1"/>
</dbReference>
<dbReference type="Proteomes" id="UP000000724">
    <property type="component" value="Contig Pc00c13"/>
</dbReference>
<evidence type="ECO:0000256" key="1">
    <source>
        <dbReference type="SAM" id="MobiDB-lite"/>
    </source>
</evidence>
<reference evidence="2 3" key="1">
    <citation type="journal article" date="2008" name="Nat. Biotechnol.">
        <title>Genome sequencing and analysis of the filamentous fungus Penicillium chrysogenum.</title>
        <authorList>
            <person name="van den Berg M.A."/>
            <person name="Albang R."/>
            <person name="Albermann K."/>
            <person name="Badger J.H."/>
            <person name="Daran J.-M."/>
            <person name="Driessen A.J.M."/>
            <person name="Garcia-Estrada C."/>
            <person name="Fedorova N.D."/>
            <person name="Harris D.M."/>
            <person name="Heijne W.H.M."/>
            <person name="Joardar V.S."/>
            <person name="Kiel J.A.K.W."/>
            <person name="Kovalchuk A."/>
            <person name="Martin J.F."/>
            <person name="Nierman W.C."/>
            <person name="Nijland J.G."/>
            <person name="Pronk J.T."/>
            <person name="Roubos J.A."/>
            <person name="van der Klei I.J."/>
            <person name="van Peij N.N.M.E."/>
            <person name="Veenhuis M."/>
            <person name="von Doehren H."/>
            <person name="Wagner C."/>
            <person name="Wortman J.R."/>
            <person name="Bovenberg R.A.L."/>
        </authorList>
    </citation>
    <scope>NUCLEOTIDE SEQUENCE [LARGE SCALE GENOMIC DNA]</scope>
    <source>
        <strain evidence="3">ATCC 28089 / DSM 1075 / NRRL 1951 / Wisconsin 54-1255</strain>
    </source>
</reference>